<evidence type="ECO:0000256" key="6">
    <source>
        <dbReference type="ARBA" id="ARBA00022989"/>
    </source>
</evidence>
<dbReference type="Gene3D" id="3.40.50.300">
    <property type="entry name" value="P-loop containing nucleotide triphosphate hydrolases"/>
    <property type="match status" value="1"/>
</dbReference>
<dbReference type="GO" id="GO:0009247">
    <property type="term" value="P:glycolipid biosynthetic process"/>
    <property type="evidence" value="ECO:0007669"/>
    <property type="project" value="InterPro"/>
</dbReference>
<evidence type="ECO:0000256" key="1">
    <source>
        <dbReference type="ARBA" id="ARBA00004323"/>
    </source>
</evidence>
<accession>A0A8J9ZDI1</accession>
<sequence length="414" mass="48661">MAALPKSLLVFLTFQAILLFASVLWSKNTTIFSTRPSSGKFQVNDRSEVTNTVHDGNLRTQEGLVTTRQGKCDLPVTNFVFIKVHKTASGSTFMLLARFGRNHDMTICYPARRSKARHKELSYPSGKLIRKDCNPAIGRNYTLLIHHSIMNKPAMDRIMEPGTKYIGIIRQPLNHFRSIFFWEQHILRHNKNPLATFLNMKENYTVRSKDPYSKHRNFQAHYLGFPTKLMASKNTSHLYEALRTVASWYSMVIITEYWEESLVLLKRKFCWTMYDILHSTKRLHALKTRKEHVTLTDKQKDTHRKMSNIDYMMYDYFNNTFWQRVTEEGPDFWEEVTYYKTLNREVNQHCTSVRGERVFPAGKWSQEFMINSTFCHELHGWGEGRWAVSCRDVVNKQNEEMKKKQAQVLNDSDT</sequence>
<keyword evidence="4" id="KW-0812">Transmembrane</keyword>
<reference evidence="10" key="1">
    <citation type="submission" date="2022-01" db="EMBL/GenBank/DDBJ databases">
        <authorList>
            <person name="Braso-Vives M."/>
        </authorList>
    </citation>
    <scope>NUCLEOTIDE SEQUENCE</scope>
</reference>
<dbReference type="InterPro" id="IPR027417">
    <property type="entry name" value="P-loop_NTPase"/>
</dbReference>
<dbReference type="AlphaFoldDB" id="A0A8J9ZDI1"/>
<keyword evidence="9" id="KW-0325">Glycoprotein</keyword>
<dbReference type="PANTHER" id="PTHR14647:SF87">
    <property type="entry name" value="PUTATIVE-RELATED"/>
    <property type="match status" value="1"/>
</dbReference>
<evidence type="ECO:0000256" key="4">
    <source>
        <dbReference type="ARBA" id="ARBA00022692"/>
    </source>
</evidence>
<evidence type="ECO:0000256" key="8">
    <source>
        <dbReference type="ARBA" id="ARBA00023136"/>
    </source>
</evidence>
<keyword evidence="7" id="KW-0333">Golgi apparatus</keyword>
<dbReference type="InterPro" id="IPR009729">
    <property type="entry name" value="Gal-3-0_sulfotransfrase"/>
</dbReference>
<evidence type="ECO:0000313" key="10">
    <source>
        <dbReference type="EMBL" id="CAH1251919.1"/>
    </source>
</evidence>
<organism evidence="10 11">
    <name type="scientific">Branchiostoma lanceolatum</name>
    <name type="common">Common lancelet</name>
    <name type="synonym">Amphioxus lanceolatum</name>
    <dbReference type="NCBI Taxonomy" id="7740"/>
    <lineage>
        <taxon>Eukaryota</taxon>
        <taxon>Metazoa</taxon>
        <taxon>Chordata</taxon>
        <taxon>Cephalochordata</taxon>
        <taxon>Leptocardii</taxon>
        <taxon>Amphioxiformes</taxon>
        <taxon>Branchiostomatidae</taxon>
        <taxon>Branchiostoma</taxon>
    </lineage>
</organism>
<dbReference type="Pfam" id="PF06990">
    <property type="entry name" value="Gal-3-0_sulfotr"/>
    <property type="match status" value="1"/>
</dbReference>
<keyword evidence="3" id="KW-0808">Transferase</keyword>
<evidence type="ECO:0000256" key="5">
    <source>
        <dbReference type="ARBA" id="ARBA00022968"/>
    </source>
</evidence>
<protein>
    <submittedName>
        <fullName evidence="10">GAL3ST3 protein</fullName>
    </submittedName>
</protein>
<evidence type="ECO:0000256" key="7">
    <source>
        <dbReference type="ARBA" id="ARBA00023034"/>
    </source>
</evidence>
<dbReference type="GO" id="GO:0000139">
    <property type="term" value="C:Golgi membrane"/>
    <property type="evidence" value="ECO:0007669"/>
    <property type="project" value="UniProtKB-SubCell"/>
</dbReference>
<proteinExistence type="inferred from homology"/>
<name>A0A8J9ZDI1_BRALA</name>
<dbReference type="PANTHER" id="PTHR14647">
    <property type="entry name" value="GALACTOSE-3-O-SULFOTRANSFERASE"/>
    <property type="match status" value="1"/>
</dbReference>
<comment type="similarity">
    <text evidence="2">Belongs to the galactose-3-O-sulfotransferase family.</text>
</comment>
<comment type="subcellular location">
    <subcellularLocation>
        <location evidence="1">Golgi apparatus membrane</location>
        <topology evidence="1">Single-pass type II membrane protein</topology>
    </subcellularLocation>
</comment>
<evidence type="ECO:0000256" key="2">
    <source>
        <dbReference type="ARBA" id="ARBA00008124"/>
    </source>
</evidence>
<keyword evidence="5" id="KW-0735">Signal-anchor</keyword>
<dbReference type="GO" id="GO:0001733">
    <property type="term" value="F:galactosylceramide sulfotransferase activity"/>
    <property type="evidence" value="ECO:0007669"/>
    <property type="project" value="InterPro"/>
</dbReference>
<gene>
    <name evidence="10" type="primary">GAL3ST3</name>
    <name evidence="10" type="ORF">BLAG_LOCUS12150</name>
</gene>
<evidence type="ECO:0000256" key="3">
    <source>
        <dbReference type="ARBA" id="ARBA00022679"/>
    </source>
</evidence>
<keyword evidence="11" id="KW-1185">Reference proteome</keyword>
<keyword evidence="8" id="KW-0472">Membrane</keyword>
<keyword evidence="6" id="KW-1133">Transmembrane helix</keyword>
<evidence type="ECO:0000313" key="11">
    <source>
        <dbReference type="Proteomes" id="UP000838412"/>
    </source>
</evidence>
<evidence type="ECO:0000256" key="9">
    <source>
        <dbReference type="ARBA" id="ARBA00023180"/>
    </source>
</evidence>
<dbReference type="Proteomes" id="UP000838412">
    <property type="component" value="Chromosome 19"/>
</dbReference>
<dbReference type="OrthoDB" id="10030436at2759"/>
<dbReference type="EMBL" id="OV696704">
    <property type="protein sequence ID" value="CAH1251919.1"/>
    <property type="molecule type" value="Genomic_DNA"/>
</dbReference>